<dbReference type="InParanoid" id="A0A2T3B5R9"/>
<proteinExistence type="predicted"/>
<dbReference type="EMBL" id="KZ679009">
    <property type="protein sequence ID" value="PSS22105.1"/>
    <property type="molecule type" value="Genomic_DNA"/>
</dbReference>
<name>A0A2T3B5R9_AMORE</name>
<keyword evidence="1" id="KW-0472">Membrane</keyword>
<dbReference type="AlphaFoldDB" id="A0A2T3B5R9"/>
<dbReference type="GeneID" id="36574572"/>
<dbReference type="Proteomes" id="UP000241818">
    <property type="component" value="Unassembled WGS sequence"/>
</dbReference>
<keyword evidence="3" id="KW-1185">Reference proteome</keyword>
<accession>A0A2T3B5R9</accession>
<keyword evidence="1" id="KW-0812">Transmembrane</keyword>
<sequence length="65" mass="7683">MPHLGKPEYKRYHTIISSVPLFFLYTLASKILNCIVHQLHHRPHYAQYPRQGYYETPEPSIRGTS</sequence>
<evidence type="ECO:0000256" key="1">
    <source>
        <dbReference type="SAM" id="Phobius"/>
    </source>
</evidence>
<evidence type="ECO:0000313" key="3">
    <source>
        <dbReference type="Proteomes" id="UP000241818"/>
    </source>
</evidence>
<evidence type="ECO:0000313" key="2">
    <source>
        <dbReference type="EMBL" id="PSS22105.1"/>
    </source>
</evidence>
<protein>
    <submittedName>
        <fullName evidence="2">Uncharacterized protein</fullName>
    </submittedName>
</protein>
<feature type="transmembrane region" description="Helical" evidence="1">
    <location>
        <begin position="12"/>
        <end position="32"/>
    </location>
</feature>
<gene>
    <name evidence="2" type="ORF">M430DRAFT_34103</name>
</gene>
<dbReference type="RefSeq" id="XP_024722260.1">
    <property type="nucleotide sequence ID" value="XM_024866491.1"/>
</dbReference>
<reference evidence="2 3" key="1">
    <citation type="journal article" date="2018" name="New Phytol.">
        <title>Comparative genomics and transcriptomics depict ericoid mycorrhizal fungi as versatile saprotrophs and plant mutualists.</title>
        <authorList>
            <person name="Martino E."/>
            <person name="Morin E."/>
            <person name="Grelet G.A."/>
            <person name="Kuo A."/>
            <person name="Kohler A."/>
            <person name="Daghino S."/>
            <person name="Barry K.W."/>
            <person name="Cichocki N."/>
            <person name="Clum A."/>
            <person name="Dockter R.B."/>
            <person name="Hainaut M."/>
            <person name="Kuo R.C."/>
            <person name="LaButti K."/>
            <person name="Lindahl B.D."/>
            <person name="Lindquist E.A."/>
            <person name="Lipzen A."/>
            <person name="Khouja H.R."/>
            <person name="Magnuson J."/>
            <person name="Murat C."/>
            <person name="Ohm R.A."/>
            <person name="Singer S.W."/>
            <person name="Spatafora J.W."/>
            <person name="Wang M."/>
            <person name="Veneault-Fourrey C."/>
            <person name="Henrissat B."/>
            <person name="Grigoriev I.V."/>
            <person name="Martin F.M."/>
            <person name="Perotto S."/>
        </authorList>
    </citation>
    <scope>NUCLEOTIDE SEQUENCE [LARGE SCALE GENOMIC DNA]</scope>
    <source>
        <strain evidence="2 3">ATCC 22711</strain>
    </source>
</reference>
<keyword evidence="1" id="KW-1133">Transmembrane helix</keyword>
<organism evidence="2 3">
    <name type="scientific">Amorphotheca resinae ATCC 22711</name>
    <dbReference type="NCBI Taxonomy" id="857342"/>
    <lineage>
        <taxon>Eukaryota</taxon>
        <taxon>Fungi</taxon>
        <taxon>Dikarya</taxon>
        <taxon>Ascomycota</taxon>
        <taxon>Pezizomycotina</taxon>
        <taxon>Leotiomycetes</taxon>
        <taxon>Helotiales</taxon>
        <taxon>Amorphothecaceae</taxon>
        <taxon>Amorphotheca</taxon>
    </lineage>
</organism>